<gene>
    <name evidence="2" type="ORF">Q4Q40_02210</name>
</gene>
<keyword evidence="1" id="KW-0472">Membrane</keyword>
<reference evidence="2" key="1">
    <citation type="submission" date="2023-07" db="EMBL/GenBank/DDBJ databases">
        <title>Two novel species in the genus Flavivirga.</title>
        <authorList>
            <person name="Kwon K."/>
        </authorList>
    </citation>
    <scope>NUCLEOTIDE SEQUENCE</scope>
    <source>
        <strain evidence="2">KACC 14158</strain>
    </source>
</reference>
<dbReference type="RefSeq" id="WP_303300041.1">
    <property type="nucleotide sequence ID" value="NZ_BAABDA010000042.1"/>
</dbReference>
<evidence type="ECO:0000313" key="3">
    <source>
        <dbReference type="Proteomes" id="UP001176806"/>
    </source>
</evidence>
<feature type="transmembrane region" description="Helical" evidence="1">
    <location>
        <begin position="39"/>
        <end position="59"/>
    </location>
</feature>
<evidence type="ECO:0008006" key="4">
    <source>
        <dbReference type="Google" id="ProtNLM"/>
    </source>
</evidence>
<keyword evidence="1" id="KW-1133">Transmembrane helix</keyword>
<sequence length="130" mass="14707">MKTNRQSLVSWFIRGNFYLGLAFILLAIGALIFEVVKNGNWFVESLIGLLGMGLLFLFFSGRPMADERIRYLKFKSLAIGFVFTCIAGTITNYITTYPDGNQDGAISSYWFTLVCLLVAFISFTILKFKE</sequence>
<keyword evidence="1" id="KW-0812">Transmembrane</keyword>
<organism evidence="2 3">
    <name type="scientific">Flavivirga jejuensis</name>
    <dbReference type="NCBI Taxonomy" id="870487"/>
    <lineage>
        <taxon>Bacteria</taxon>
        <taxon>Pseudomonadati</taxon>
        <taxon>Bacteroidota</taxon>
        <taxon>Flavobacteriia</taxon>
        <taxon>Flavobacteriales</taxon>
        <taxon>Flavobacteriaceae</taxon>
        <taxon>Flavivirga</taxon>
    </lineage>
</organism>
<accession>A0ABT8WIM8</accession>
<feature type="transmembrane region" description="Helical" evidence="1">
    <location>
        <begin position="12"/>
        <end position="33"/>
    </location>
</feature>
<feature type="transmembrane region" description="Helical" evidence="1">
    <location>
        <begin position="71"/>
        <end position="94"/>
    </location>
</feature>
<name>A0ABT8WIM8_9FLAO</name>
<evidence type="ECO:0000256" key="1">
    <source>
        <dbReference type="SAM" id="Phobius"/>
    </source>
</evidence>
<dbReference type="Proteomes" id="UP001176806">
    <property type="component" value="Unassembled WGS sequence"/>
</dbReference>
<proteinExistence type="predicted"/>
<dbReference type="EMBL" id="JAUOEL010000001">
    <property type="protein sequence ID" value="MDO5972985.1"/>
    <property type="molecule type" value="Genomic_DNA"/>
</dbReference>
<feature type="transmembrane region" description="Helical" evidence="1">
    <location>
        <begin position="106"/>
        <end position="126"/>
    </location>
</feature>
<protein>
    <recommendedName>
        <fullName evidence="4">DUF2178 domain-containing protein</fullName>
    </recommendedName>
</protein>
<keyword evidence="3" id="KW-1185">Reference proteome</keyword>
<evidence type="ECO:0000313" key="2">
    <source>
        <dbReference type="EMBL" id="MDO5972985.1"/>
    </source>
</evidence>
<comment type="caution">
    <text evidence="2">The sequence shown here is derived from an EMBL/GenBank/DDBJ whole genome shotgun (WGS) entry which is preliminary data.</text>
</comment>